<dbReference type="PANTHER" id="PTHR14453:SF94">
    <property type="entry name" value="PROTEIN MONO-ADP-RIBOSYLTRANSFERASE PARP10"/>
    <property type="match status" value="1"/>
</dbReference>
<evidence type="ECO:0000313" key="14">
    <source>
        <dbReference type="Proteomes" id="UP000736164"/>
    </source>
</evidence>
<dbReference type="Pfam" id="PF02825">
    <property type="entry name" value="WWE"/>
    <property type="match status" value="1"/>
</dbReference>
<dbReference type="GO" id="GO:1990404">
    <property type="term" value="F:NAD+-protein mono-ADP-ribosyltransferase activity"/>
    <property type="evidence" value="ECO:0007669"/>
    <property type="project" value="TreeGrafter"/>
</dbReference>
<evidence type="ECO:0000259" key="12">
    <source>
        <dbReference type="PROSITE" id="PS51059"/>
    </source>
</evidence>
<dbReference type="SUPFAM" id="SSF117839">
    <property type="entry name" value="WWE domain"/>
    <property type="match status" value="1"/>
</dbReference>
<dbReference type="SMART" id="SM00360">
    <property type="entry name" value="RRM"/>
    <property type="match status" value="2"/>
</dbReference>
<dbReference type="Gene3D" id="3.30.720.50">
    <property type="match status" value="1"/>
</dbReference>
<dbReference type="InterPro" id="IPR052056">
    <property type="entry name" value="Mono-ARTD/PARP"/>
</dbReference>
<dbReference type="PROSITE" id="PS50918">
    <property type="entry name" value="WWE"/>
    <property type="match status" value="1"/>
</dbReference>
<organism evidence="13 14">
    <name type="scientific">Atractosteus spatula</name>
    <name type="common">Alligator gar</name>
    <name type="synonym">Lepisosteus spatula</name>
    <dbReference type="NCBI Taxonomy" id="7917"/>
    <lineage>
        <taxon>Eukaryota</taxon>
        <taxon>Metazoa</taxon>
        <taxon>Chordata</taxon>
        <taxon>Craniata</taxon>
        <taxon>Vertebrata</taxon>
        <taxon>Euteleostomi</taxon>
        <taxon>Actinopterygii</taxon>
        <taxon>Neopterygii</taxon>
        <taxon>Holostei</taxon>
        <taxon>Semionotiformes</taxon>
        <taxon>Lepisosteidae</taxon>
        <taxon>Atractosteus</taxon>
    </lineage>
</organism>
<gene>
    <name evidence="13" type="primary">Parp10</name>
    <name evidence="13" type="ORF">GTO95_0014254</name>
</gene>
<evidence type="ECO:0000256" key="4">
    <source>
        <dbReference type="ARBA" id="ARBA00023027"/>
    </source>
</evidence>
<evidence type="ECO:0000259" key="10">
    <source>
        <dbReference type="PROSITE" id="PS50102"/>
    </source>
</evidence>
<keyword evidence="14" id="KW-1185">Reference proteome</keyword>
<evidence type="ECO:0000256" key="2">
    <source>
        <dbReference type="ARBA" id="ARBA00022676"/>
    </source>
</evidence>
<dbReference type="PROSITE" id="PS50102">
    <property type="entry name" value="RRM"/>
    <property type="match status" value="1"/>
</dbReference>
<keyword evidence="5" id="KW-0539">Nucleus</keyword>
<evidence type="ECO:0000256" key="3">
    <source>
        <dbReference type="ARBA" id="ARBA00022679"/>
    </source>
</evidence>
<dbReference type="InterPro" id="IPR004170">
    <property type="entry name" value="WWE_dom"/>
</dbReference>
<dbReference type="Proteomes" id="UP000736164">
    <property type="component" value="Unassembled WGS sequence"/>
</dbReference>
<feature type="domain" description="PARP catalytic" evidence="12">
    <location>
        <begin position="1030"/>
        <end position="1231"/>
    </location>
</feature>
<dbReference type="GO" id="GO:0010629">
    <property type="term" value="P:negative regulation of gene expression"/>
    <property type="evidence" value="ECO:0007669"/>
    <property type="project" value="TreeGrafter"/>
</dbReference>
<feature type="domain" description="RRM" evidence="10">
    <location>
        <begin position="168"/>
        <end position="237"/>
    </location>
</feature>
<evidence type="ECO:0000256" key="5">
    <source>
        <dbReference type="ARBA" id="ARBA00023242"/>
    </source>
</evidence>
<dbReference type="InterPro" id="IPR037197">
    <property type="entry name" value="WWE_dom_sf"/>
</dbReference>
<feature type="domain" description="WWE" evidence="11">
    <location>
        <begin position="942"/>
        <end position="1018"/>
    </location>
</feature>
<feature type="region of interest" description="Disordered" evidence="9">
    <location>
        <begin position="264"/>
        <end position="304"/>
    </location>
</feature>
<protein>
    <recommendedName>
        <fullName evidence="8">Poly [ADP-ribose] polymerase</fullName>
        <shortName evidence="8">PARP</shortName>
        <ecNumber evidence="8">2.4.2.-</ecNumber>
    </recommendedName>
</protein>
<evidence type="ECO:0000256" key="7">
    <source>
        <dbReference type="PROSITE-ProRule" id="PRU00176"/>
    </source>
</evidence>
<dbReference type="EC" id="2.4.2.-" evidence="8"/>
<keyword evidence="3 8" id="KW-0808">Transferase</keyword>
<evidence type="ECO:0000259" key="11">
    <source>
        <dbReference type="PROSITE" id="PS50918"/>
    </source>
</evidence>
<dbReference type="FunFam" id="3.90.228.10:FF:000008">
    <property type="entry name" value="Poly [ADP-ribose] polymerase"/>
    <property type="match status" value="1"/>
</dbReference>
<dbReference type="SMART" id="SM00726">
    <property type="entry name" value="UIM"/>
    <property type="match status" value="4"/>
</dbReference>
<evidence type="ECO:0000313" key="13">
    <source>
        <dbReference type="EMBL" id="MBN3325783.1"/>
    </source>
</evidence>
<dbReference type="SUPFAM" id="SSF54928">
    <property type="entry name" value="RNA-binding domain, RBD"/>
    <property type="match status" value="1"/>
</dbReference>
<dbReference type="Pfam" id="PF23085">
    <property type="entry name" value="RRM_PARP14_3"/>
    <property type="match status" value="2"/>
</dbReference>
<reference evidence="13" key="1">
    <citation type="journal article" date="2021" name="Cell">
        <title>Tracing the genetic footprints of vertebrate landing in non-teleost ray-finned fishes.</title>
        <authorList>
            <person name="Bi X."/>
            <person name="Wang K."/>
            <person name="Yang L."/>
            <person name="Pan H."/>
            <person name="Jiang H."/>
            <person name="Wei Q."/>
            <person name="Fang M."/>
            <person name="Yu H."/>
            <person name="Zhu C."/>
            <person name="Cai Y."/>
            <person name="He Y."/>
            <person name="Gan X."/>
            <person name="Zeng H."/>
            <person name="Yu D."/>
            <person name="Zhu Y."/>
            <person name="Jiang H."/>
            <person name="Qiu Q."/>
            <person name="Yang H."/>
            <person name="Zhang Y.E."/>
            <person name="Wang W."/>
            <person name="Zhu M."/>
            <person name="He S."/>
            <person name="Zhang G."/>
        </authorList>
    </citation>
    <scope>NUCLEOTIDE SEQUENCE</scope>
    <source>
        <strain evidence="13">Allg_001</strain>
    </source>
</reference>
<dbReference type="PANTHER" id="PTHR14453">
    <property type="entry name" value="PARP/ZINC FINGER CCCH TYPE DOMAIN CONTAINING PROTEIN"/>
    <property type="match status" value="1"/>
</dbReference>
<dbReference type="InterPro" id="IPR000504">
    <property type="entry name" value="RRM_dom"/>
</dbReference>
<keyword evidence="4 8" id="KW-0520">NAD</keyword>
<dbReference type="Gene3D" id="3.30.70.330">
    <property type="match status" value="2"/>
</dbReference>
<dbReference type="GO" id="GO:0003950">
    <property type="term" value="F:NAD+ poly-ADP-ribosyltransferase activity"/>
    <property type="evidence" value="ECO:0007669"/>
    <property type="project" value="UniProtKB-UniRule"/>
</dbReference>
<dbReference type="Gene3D" id="3.90.228.10">
    <property type="match status" value="1"/>
</dbReference>
<evidence type="ECO:0000256" key="8">
    <source>
        <dbReference type="RuleBase" id="RU362114"/>
    </source>
</evidence>
<dbReference type="GO" id="GO:0003723">
    <property type="term" value="F:RNA binding"/>
    <property type="evidence" value="ECO:0007669"/>
    <property type="project" value="UniProtKB-UniRule"/>
</dbReference>
<name>A0A8J7PD05_ATRSP</name>
<dbReference type="InterPro" id="IPR012677">
    <property type="entry name" value="Nucleotide-bd_a/b_plait_sf"/>
</dbReference>
<evidence type="ECO:0000256" key="1">
    <source>
        <dbReference type="ARBA" id="ARBA00004123"/>
    </source>
</evidence>
<comment type="caution">
    <text evidence="13">The sequence shown here is derived from an EMBL/GenBank/DDBJ whole genome shotgun (WGS) entry which is preliminary data.</text>
</comment>
<dbReference type="EMBL" id="JAAWVO010077521">
    <property type="protein sequence ID" value="MBN3325783.1"/>
    <property type="molecule type" value="Genomic_DNA"/>
</dbReference>
<proteinExistence type="inferred from homology"/>
<dbReference type="PROSITE" id="PS51059">
    <property type="entry name" value="PARP_CATALYTIC"/>
    <property type="match status" value="1"/>
</dbReference>
<feature type="non-terminal residue" evidence="13">
    <location>
        <position position="1231"/>
    </location>
</feature>
<dbReference type="GO" id="GO:0005737">
    <property type="term" value="C:cytoplasm"/>
    <property type="evidence" value="ECO:0007669"/>
    <property type="project" value="TreeGrafter"/>
</dbReference>
<keyword evidence="7" id="KW-0694">RNA-binding</keyword>
<dbReference type="InterPro" id="IPR034464">
    <property type="entry name" value="PAR10_RRM1_2"/>
</dbReference>
<feature type="non-terminal residue" evidence="13">
    <location>
        <position position="1"/>
    </location>
</feature>
<dbReference type="InterPro" id="IPR003903">
    <property type="entry name" value="UIM_dom"/>
</dbReference>
<sequence length="1231" mass="136544">MTDSGAEERTVEVSGIPASVEDEILGLYFENARRSGGGPLASLRRKGDAAVLVFEDAEVAARVLSRGPHNLQNATLTVRKPAPKDRGKLLLRGINPQTPMEVLELYVENVTGVDSEDYTIYPSPERDVALIQFQRPLSETEFSSLWGKVSRKLLDGAQLSAELIEQTDSILVENLRPTTSEDMLTLYFENKRGGGEEVKDVSMLTEGIAKVSFEDYEAVDRVIQRSHMLDGNELTIRPYFDFLQPKEKPSSPVCENGKMQLNGDAVFHSNSSENPQTSSLGPAGTTAPGVLQSDDLETPHSDISAPEVLPADQAGEARAPSPQLCSSCVSLPDPLKLSLLQDSHLLQDLQNSHCDFNIQIIDDAVEITGPSQLGVEQLKNQILESFSSIAQAHLPFDEQKATLLSKVEVKEKLQQNLKQEGLLAKYTVSDCVVAVVSPSLDMVKQASSVIKSLICSFTIPVAPEYECMLYSKEWTSFLPSLGCCCARVSSRGDQIEVTTLRGMEEEKESRIVAFLSTPVQVETVIAMEPGMLKYIQTHCHTLLADMDQVTIFPLEEEDVTGLRLHGNANACQIADELLRSVVSSVCTRTIVLNRPGVARFLVQEEAARILEEMQTKFQVFISLDKVHWEPLDSEDIFEVAKKFESQPNFQRFQSEGGDISALPLAQTSLSTDVNANDLNRPDRGLLEEAKRLVSVIDETSGVPVPTPGLICRGMDLAVEDLYTDREATSSLSDNEGQEDGGSAILEGDELRPAPEGQAQEGLVVEDELTYATQLSLQSAMTPSDLEEDAMLSLAIQYSMESKSNAVDAEDELLKVLELSKKMVKREPPSADPVLEQAIHMSLQDAIKAAHTAEIRVFAGYSCDLIRVDIALGKKVGLRQCEEKVEHRCLKNLSEQHRKYVDIIQRKHAVDIQIQGSTATIQGFKDYVSEAVPDVKRLIKKISASVPDSDVLQSVQWEWHDGKSDSTPYPPSANVFIEHAWKMKEKRIDILFDSQPYTIDFGKMEEYNIVTGKSVCIARKLLSDVDLYSDLPEEDLTNLSSLPDATVVCEESDEFQDVVSDFYDTIREYHNKIKVVKVEKLVNRLLYNQYKLKKASMLQSAADPEVERTLYHGTNESSVKEISIHGFNRSFCGKNATVYGQGVYFAVDSALSVQDQYSPPNADGHKFVFVAKVLTGDYTKGRHEMKTAPLKENTEMPLRYHSVVDTMDSPSLFVIFNDTQAYPEYLITCQKM</sequence>
<evidence type="ECO:0000256" key="6">
    <source>
        <dbReference type="ARBA" id="ARBA00024347"/>
    </source>
</evidence>
<accession>A0A8J7PD05</accession>
<feature type="region of interest" description="Disordered" evidence="9">
    <location>
        <begin position="726"/>
        <end position="748"/>
    </location>
</feature>
<dbReference type="CDD" id="cd12547">
    <property type="entry name" value="RRM1_2_PAR10"/>
    <property type="match status" value="1"/>
</dbReference>
<keyword evidence="2 8" id="KW-0328">Glycosyltransferase</keyword>
<dbReference type="AlphaFoldDB" id="A0A8J7PD05"/>
<dbReference type="InterPro" id="IPR035979">
    <property type="entry name" value="RBD_domain_sf"/>
</dbReference>
<comment type="similarity">
    <text evidence="6">Belongs to the ARTD/PARP family.</text>
</comment>
<comment type="subcellular location">
    <subcellularLocation>
        <location evidence="1">Nucleus</location>
    </subcellularLocation>
</comment>
<feature type="compositionally biased region" description="Polar residues" evidence="9">
    <location>
        <begin position="268"/>
        <end position="280"/>
    </location>
</feature>
<dbReference type="Pfam" id="PF00644">
    <property type="entry name" value="PARP"/>
    <property type="match status" value="1"/>
</dbReference>
<dbReference type="GO" id="GO:0005634">
    <property type="term" value="C:nucleus"/>
    <property type="evidence" value="ECO:0007669"/>
    <property type="project" value="UniProtKB-SubCell"/>
</dbReference>
<dbReference type="SUPFAM" id="SSF56399">
    <property type="entry name" value="ADP-ribosylation"/>
    <property type="match status" value="1"/>
</dbReference>
<dbReference type="InterPro" id="IPR012317">
    <property type="entry name" value="Poly(ADP-ribose)pol_cat_dom"/>
</dbReference>
<evidence type="ECO:0000256" key="9">
    <source>
        <dbReference type="SAM" id="MobiDB-lite"/>
    </source>
</evidence>
<dbReference type="GO" id="GO:0003714">
    <property type="term" value="F:transcription corepressor activity"/>
    <property type="evidence" value="ECO:0007669"/>
    <property type="project" value="TreeGrafter"/>
</dbReference>
<dbReference type="CDD" id="cd01439">
    <property type="entry name" value="TCCD_inducible_PARP_like"/>
    <property type="match status" value="1"/>
</dbReference>
<dbReference type="GO" id="GO:0070212">
    <property type="term" value="P:protein poly-ADP-ribosylation"/>
    <property type="evidence" value="ECO:0007669"/>
    <property type="project" value="TreeGrafter"/>
</dbReference>